<dbReference type="InterPro" id="IPR013083">
    <property type="entry name" value="Znf_RING/FYVE/PHD"/>
</dbReference>
<dbReference type="Proteomes" id="UP000663889">
    <property type="component" value="Unassembled WGS sequence"/>
</dbReference>
<accession>A0A814L761</accession>
<dbReference type="SUPFAM" id="SSF57850">
    <property type="entry name" value="RING/U-box"/>
    <property type="match status" value="1"/>
</dbReference>
<dbReference type="EMBL" id="CAJNOU010000662">
    <property type="protein sequence ID" value="CAF1059395.1"/>
    <property type="molecule type" value="Genomic_DNA"/>
</dbReference>
<reference evidence="1" key="1">
    <citation type="submission" date="2021-02" db="EMBL/GenBank/DDBJ databases">
        <authorList>
            <person name="Nowell W R."/>
        </authorList>
    </citation>
    <scope>NUCLEOTIDE SEQUENCE</scope>
</reference>
<gene>
    <name evidence="1" type="ORF">SEV965_LOCUS13768</name>
</gene>
<dbReference type="AlphaFoldDB" id="A0A814L761"/>
<evidence type="ECO:0000313" key="1">
    <source>
        <dbReference type="EMBL" id="CAF1059395.1"/>
    </source>
</evidence>
<evidence type="ECO:0000313" key="2">
    <source>
        <dbReference type="Proteomes" id="UP000663889"/>
    </source>
</evidence>
<protein>
    <recommendedName>
        <fullName evidence="3">RING-type domain-containing protein</fullName>
    </recommendedName>
</protein>
<sequence length="437" mass="50453">MPEIGTCTDTTCDDGIKELYECHCCSRLVCLNHLIEHVEITQQNKRQLDSLHNELNTVINTLKLIVEQKLFTIGHEQYLIDLAQRYLEVPDSSIDELQSIFEQVNQAIASNRSETMVKVEPPLSETRNCSCVCKCNKTNMDSNDQSPLRITPSPAESVVHSNATIDTDVTEESVISENAGYSTYIDHDYTDVISIDETIKSVEFICPACTLILRDPIQLTYCGHRQCQSCFRWQYGNLIKCQQCLETTSQNQVMLDRGFKNDMQTLPIECSFGDWIGILRNYQTHLDQYHRNPICEYCHRQFSTVSNLNGHKLLECENIIVNCLLKDFGCDEQIHLYNIRNHYWSENHQDSLTRIVQRMKLQIENMFMSSIQIDTHPFRSPTVVPVDSNIVRFQELFEILNIRQDDLNISNYTAQERVNNALFQCQKKSAKLTLSLL</sequence>
<evidence type="ECO:0008006" key="3">
    <source>
        <dbReference type="Google" id="ProtNLM"/>
    </source>
</evidence>
<organism evidence="1 2">
    <name type="scientific">Rotaria sordida</name>
    <dbReference type="NCBI Taxonomy" id="392033"/>
    <lineage>
        <taxon>Eukaryota</taxon>
        <taxon>Metazoa</taxon>
        <taxon>Spiralia</taxon>
        <taxon>Gnathifera</taxon>
        <taxon>Rotifera</taxon>
        <taxon>Eurotatoria</taxon>
        <taxon>Bdelloidea</taxon>
        <taxon>Philodinida</taxon>
        <taxon>Philodinidae</taxon>
        <taxon>Rotaria</taxon>
    </lineage>
</organism>
<dbReference type="Gene3D" id="3.30.40.10">
    <property type="entry name" value="Zinc/RING finger domain, C3HC4 (zinc finger)"/>
    <property type="match status" value="1"/>
</dbReference>
<comment type="caution">
    <text evidence="1">The sequence shown here is derived from an EMBL/GenBank/DDBJ whole genome shotgun (WGS) entry which is preliminary data.</text>
</comment>
<proteinExistence type="predicted"/>
<name>A0A814L761_9BILA</name>